<dbReference type="PANTHER" id="PTHR43343:SF3">
    <property type="entry name" value="PROTEASE DO-LIKE 8, CHLOROPLASTIC"/>
    <property type="match status" value="1"/>
</dbReference>
<dbReference type="AlphaFoldDB" id="A0A7W9N049"/>
<keyword evidence="2 6" id="KW-0645">Protease</keyword>
<dbReference type="RefSeq" id="WP_338104221.1">
    <property type="nucleotide sequence ID" value="NZ_BAABAG010000010.1"/>
</dbReference>
<evidence type="ECO:0000256" key="1">
    <source>
        <dbReference type="ARBA" id="ARBA00010541"/>
    </source>
</evidence>
<dbReference type="InterPro" id="IPR009003">
    <property type="entry name" value="Peptidase_S1_PA"/>
</dbReference>
<comment type="caution">
    <text evidence="6">The sequence shown here is derived from an EMBL/GenBank/DDBJ whole genome shotgun (WGS) entry which is preliminary data.</text>
</comment>
<gene>
    <name evidence="6" type="ORF">HDA33_000380</name>
</gene>
<evidence type="ECO:0000256" key="4">
    <source>
        <dbReference type="SAM" id="MobiDB-lite"/>
    </source>
</evidence>
<evidence type="ECO:0000256" key="3">
    <source>
        <dbReference type="ARBA" id="ARBA00022801"/>
    </source>
</evidence>
<evidence type="ECO:0000259" key="5">
    <source>
        <dbReference type="PROSITE" id="PS50106"/>
    </source>
</evidence>
<dbReference type="SUPFAM" id="SSF50494">
    <property type="entry name" value="Trypsin-like serine proteases"/>
    <property type="match status" value="1"/>
</dbReference>
<feature type="compositionally biased region" description="Low complexity" evidence="4">
    <location>
        <begin position="65"/>
        <end position="87"/>
    </location>
</feature>
<evidence type="ECO:0000256" key="2">
    <source>
        <dbReference type="ARBA" id="ARBA00022670"/>
    </source>
</evidence>
<dbReference type="Gene3D" id="2.30.42.10">
    <property type="match status" value="1"/>
</dbReference>
<feature type="region of interest" description="Disordered" evidence="4">
    <location>
        <begin position="65"/>
        <end position="90"/>
    </location>
</feature>
<proteinExistence type="inferred from homology"/>
<dbReference type="InterPro" id="IPR043504">
    <property type="entry name" value="Peptidase_S1_PA_chymotrypsin"/>
</dbReference>
<sequence length="443" mass="44380">MAHTPTDQTPTDQTLTDQTPAPARPAAEARHPGRRAPRARAGLGLLASAVLVTGLAGCGVAAEPGADASGSAPDSSTSSGPASADPGQDVADTAVGTAAKTALPSVVTISATSGQGSGSGSGSILDEEGHILTNTHVVTLGGQTSDAELTVRTSDGTVYAATVVGTDPLSDLAVIKIDAPDLTPIQMGRSADLKVGDDAIAIGAPLGLPNTVTDGIISTLDRTIAVASSEAPRQQESGQGQGPGQGSSSGPERFRFELPGAQQSPQGEVYINVLQTDAAINPGNSGGPLVDGQGRLVGVNVAIASAGQGQGEAGNIGVGFAIPVDYAQRVAQDLIEHGEATHAVLGVSVTPEPAEVQGGDAQARTVFSDGARVHEVVADSPAAQAGLREGDVITAVGERAVIDSESLTAVVREHRVGDSAEITYLRDGAEQKAQVEFQEDTSQ</sequence>
<evidence type="ECO:0000313" key="7">
    <source>
        <dbReference type="Proteomes" id="UP000567246"/>
    </source>
</evidence>
<keyword evidence="7" id="KW-1185">Reference proteome</keyword>
<dbReference type="Pfam" id="PF13180">
    <property type="entry name" value="PDZ_2"/>
    <property type="match status" value="1"/>
</dbReference>
<dbReference type="InterPro" id="IPR001478">
    <property type="entry name" value="PDZ"/>
</dbReference>
<dbReference type="PROSITE" id="PS50106">
    <property type="entry name" value="PDZ"/>
    <property type="match status" value="1"/>
</dbReference>
<dbReference type="SUPFAM" id="SSF50156">
    <property type="entry name" value="PDZ domain-like"/>
    <property type="match status" value="1"/>
</dbReference>
<dbReference type="InterPro" id="IPR001940">
    <property type="entry name" value="Peptidase_S1C"/>
</dbReference>
<dbReference type="SMART" id="SM00228">
    <property type="entry name" value="PDZ"/>
    <property type="match status" value="1"/>
</dbReference>
<dbReference type="PRINTS" id="PR00834">
    <property type="entry name" value="PROTEASES2C"/>
</dbReference>
<reference evidence="6 7" key="1">
    <citation type="submission" date="2020-08" db="EMBL/GenBank/DDBJ databases">
        <title>Sequencing the genomes of 1000 actinobacteria strains.</title>
        <authorList>
            <person name="Klenk H.-P."/>
        </authorList>
    </citation>
    <scope>NUCLEOTIDE SEQUENCE [LARGE SCALE GENOMIC DNA]</scope>
    <source>
        <strain evidence="6 7">DSM 17945</strain>
    </source>
</reference>
<evidence type="ECO:0000313" key="6">
    <source>
        <dbReference type="EMBL" id="MBB5847816.1"/>
    </source>
</evidence>
<dbReference type="InterPro" id="IPR036034">
    <property type="entry name" value="PDZ_sf"/>
</dbReference>
<protein>
    <submittedName>
        <fullName evidence="6">Putative serine protease PepD</fullName>
        <ecNumber evidence="6">3.4.21.-</ecNumber>
    </submittedName>
</protein>
<name>A0A7W9N049_9MICC</name>
<dbReference type="Pfam" id="PF13365">
    <property type="entry name" value="Trypsin_2"/>
    <property type="match status" value="1"/>
</dbReference>
<keyword evidence="3 6" id="KW-0378">Hydrolase</keyword>
<accession>A0A7W9N049</accession>
<dbReference type="CDD" id="cd06779">
    <property type="entry name" value="cpPDZ_Deg_HtrA-like"/>
    <property type="match status" value="1"/>
</dbReference>
<feature type="compositionally biased region" description="Low complexity" evidence="4">
    <location>
        <begin position="1"/>
        <end position="26"/>
    </location>
</feature>
<feature type="region of interest" description="Disordered" evidence="4">
    <location>
        <begin position="1"/>
        <end position="40"/>
    </location>
</feature>
<dbReference type="GO" id="GO:0004252">
    <property type="term" value="F:serine-type endopeptidase activity"/>
    <property type="evidence" value="ECO:0007669"/>
    <property type="project" value="InterPro"/>
</dbReference>
<feature type="region of interest" description="Disordered" evidence="4">
    <location>
        <begin position="227"/>
        <end position="257"/>
    </location>
</feature>
<dbReference type="PANTHER" id="PTHR43343">
    <property type="entry name" value="PEPTIDASE S12"/>
    <property type="match status" value="1"/>
</dbReference>
<dbReference type="InterPro" id="IPR051201">
    <property type="entry name" value="Chloro_Bact_Ser_Proteases"/>
</dbReference>
<dbReference type="EC" id="3.4.21.-" evidence="6"/>
<comment type="similarity">
    <text evidence="1">Belongs to the peptidase S1C family.</text>
</comment>
<dbReference type="Gene3D" id="2.40.10.10">
    <property type="entry name" value="Trypsin-like serine proteases"/>
    <property type="match status" value="2"/>
</dbReference>
<dbReference type="EMBL" id="JACHMW010000001">
    <property type="protein sequence ID" value="MBB5847816.1"/>
    <property type="molecule type" value="Genomic_DNA"/>
</dbReference>
<dbReference type="GO" id="GO:0006508">
    <property type="term" value="P:proteolysis"/>
    <property type="evidence" value="ECO:0007669"/>
    <property type="project" value="UniProtKB-KW"/>
</dbReference>
<dbReference type="Proteomes" id="UP000567246">
    <property type="component" value="Unassembled WGS sequence"/>
</dbReference>
<organism evidence="6 7">
    <name type="scientific">Micrococcus endophyticus</name>
    <dbReference type="NCBI Taxonomy" id="455343"/>
    <lineage>
        <taxon>Bacteria</taxon>
        <taxon>Bacillati</taxon>
        <taxon>Actinomycetota</taxon>
        <taxon>Actinomycetes</taxon>
        <taxon>Micrococcales</taxon>
        <taxon>Micrococcaceae</taxon>
        <taxon>Micrococcus</taxon>
    </lineage>
</organism>
<feature type="domain" description="PDZ" evidence="5">
    <location>
        <begin position="334"/>
        <end position="428"/>
    </location>
</feature>